<name>A0ABT4VXR2_9RHOB</name>
<evidence type="ECO:0000256" key="1">
    <source>
        <dbReference type="SAM" id="MobiDB-lite"/>
    </source>
</evidence>
<feature type="domain" description="TPM" evidence="4">
    <location>
        <begin position="30"/>
        <end position="155"/>
    </location>
</feature>
<feature type="transmembrane region" description="Helical" evidence="2">
    <location>
        <begin position="185"/>
        <end position="204"/>
    </location>
</feature>
<comment type="caution">
    <text evidence="5">The sequence shown here is derived from an EMBL/GenBank/DDBJ whole genome shotgun (WGS) entry which is preliminary data.</text>
</comment>
<feature type="chain" id="PRO_5045606795" evidence="3">
    <location>
        <begin position="20"/>
        <end position="348"/>
    </location>
</feature>
<evidence type="ECO:0000313" key="6">
    <source>
        <dbReference type="Proteomes" id="UP001528040"/>
    </source>
</evidence>
<protein>
    <submittedName>
        <fullName evidence="5">TPM domain-containing protein</fullName>
    </submittedName>
</protein>
<proteinExistence type="predicted"/>
<dbReference type="Proteomes" id="UP001528040">
    <property type="component" value="Unassembled WGS sequence"/>
</dbReference>
<organism evidence="5 6">
    <name type="scientific">Aliiroseovarius salicola</name>
    <dbReference type="NCBI Taxonomy" id="3009082"/>
    <lineage>
        <taxon>Bacteria</taxon>
        <taxon>Pseudomonadati</taxon>
        <taxon>Pseudomonadota</taxon>
        <taxon>Alphaproteobacteria</taxon>
        <taxon>Rhodobacterales</taxon>
        <taxon>Paracoccaceae</taxon>
        <taxon>Aliiroseovarius</taxon>
    </lineage>
</organism>
<feature type="signal peptide" evidence="3">
    <location>
        <begin position="1"/>
        <end position="19"/>
    </location>
</feature>
<feature type="region of interest" description="Disordered" evidence="1">
    <location>
        <begin position="320"/>
        <end position="348"/>
    </location>
</feature>
<evidence type="ECO:0000313" key="5">
    <source>
        <dbReference type="EMBL" id="MDA5092974.1"/>
    </source>
</evidence>
<feature type="compositionally biased region" description="Gly residues" evidence="1">
    <location>
        <begin position="333"/>
        <end position="348"/>
    </location>
</feature>
<evidence type="ECO:0000256" key="3">
    <source>
        <dbReference type="SAM" id="SignalP"/>
    </source>
</evidence>
<keyword evidence="2" id="KW-0812">Transmembrane</keyword>
<dbReference type="PANTHER" id="PTHR30373">
    <property type="entry name" value="UPF0603 PROTEIN YGCG"/>
    <property type="match status" value="1"/>
</dbReference>
<sequence>MRILLSFILLFWGAVTATAQTYPNYSEIYVNDFAGIFSDQDADRLRGTLQDLREKRGIEFTVVTLKSLSDHGYDGPIEPFATGLFNSWGVGNAARNDGLMMLVVRGDRQMRIEVGSGYGASLDGPMQRVIDHTILPEFRDGDYVNGILSGVDQVIYEVTGVYPGDYDAPRYQVLAKQGLEKAKRFWPATLAILAPIGFFLFRGVRAILRRRPRRCPNDRTWMIWLSEKDDDGYLIRGQLEEERLKSVDYDVWLCPACDNAHVIRRRNWFTSYSRCPRCDYHTLKTETTTLESPTTSSSGKARDDYTCFQCDESWSATRTLPRISKSSSSSSSGFGGGSSSGGGASGSW</sequence>
<accession>A0ABT4VXR2</accession>
<keyword evidence="2" id="KW-1133">Transmembrane helix</keyword>
<dbReference type="PANTHER" id="PTHR30373:SF2">
    <property type="entry name" value="UPF0603 PROTEIN YGCG"/>
    <property type="match status" value="1"/>
</dbReference>
<dbReference type="EMBL" id="JAQIIO010000001">
    <property type="protein sequence ID" value="MDA5092974.1"/>
    <property type="molecule type" value="Genomic_DNA"/>
</dbReference>
<evidence type="ECO:0000256" key="2">
    <source>
        <dbReference type="SAM" id="Phobius"/>
    </source>
</evidence>
<evidence type="ECO:0000259" key="4">
    <source>
        <dbReference type="Pfam" id="PF04536"/>
    </source>
</evidence>
<keyword evidence="2" id="KW-0472">Membrane</keyword>
<dbReference type="Pfam" id="PF04536">
    <property type="entry name" value="TPM_phosphatase"/>
    <property type="match status" value="1"/>
</dbReference>
<keyword evidence="6" id="KW-1185">Reference proteome</keyword>
<dbReference type="InterPro" id="IPR007621">
    <property type="entry name" value="TPM_dom"/>
</dbReference>
<dbReference type="RefSeq" id="WP_271052558.1">
    <property type="nucleotide sequence ID" value="NZ_JAQIIO010000001.1"/>
</dbReference>
<gene>
    <name evidence="5" type="ORF">O2N63_02645</name>
</gene>
<reference evidence="5 6" key="1">
    <citation type="submission" date="2023-01" db="EMBL/GenBank/DDBJ databases">
        <authorList>
            <person name="Yoon J.-W."/>
        </authorList>
    </citation>
    <scope>NUCLEOTIDE SEQUENCE [LARGE SCALE GENOMIC DNA]</scope>
    <source>
        <strain evidence="5 6">KMU-50</strain>
    </source>
</reference>
<dbReference type="Gene3D" id="3.10.310.50">
    <property type="match status" value="1"/>
</dbReference>
<keyword evidence="3" id="KW-0732">Signal</keyword>